<dbReference type="Pfam" id="PF03547">
    <property type="entry name" value="Mem_trans"/>
    <property type="match status" value="2"/>
</dbReference>
<evidence type="ECO:0000256" key="6">
    <source>
        <dbReference type="ARBA" id="ARBA00022989"/>
    </source>
</evidence>
<dbReference type="AlphaFoldDB" id="A0AAJ1R7T7"/>
<evidence type="ECO:0000313" key="9">
    <source>
        <dbReference type="EMBL" id="MDN6899613.1"/>
    </source>
</evidence>
<dbReference type="Gene3D" id="1.20.1530.20">
    <property type="match status" value="1"/>
</dbReference>
<keyword evidence="4" id="KW-1003">Cell membrane</keyword>
<protein>
    <submittedName>
        <fullName evidence="9">Transporter</fullName>
    </submittedName>
</protein>
<evidence type="ECO:0000313" key="10">
    <source>
        <dbReference type="Proteomes" id="UP001167919"/>
    </source>
</evidence>
<accession>A0AAJ1R7T7</accession>
<dbReference type="EMBL" id="SDWY01000001">
    <property type="protein sequence ID" value="MDN6899613.1"/>
    <property type="molecule type" value="Genomic_DNA"/>
</dbReference>
<dbReference type="PANTHER" id="PTHR36838">
    <property type="entry name" value="AUXIN EFFLUX CARRIER FAMILY PROTEIN"/>
    <property type="match status" value="1"/>
</dbReference>
<evidence type="ECO:0000256" key="8">
    <source>
        <dbReference type="SAM" id="Phobius"/>
    </source>
</evidence>
<dbReference type="GO" id="GO:0005886">
    <property type="term" value="C:plasma membrane"/>
    <property type="evidence" value="ECO:0007669"/>
    <property type="project" value="UniProtKB-SubCell"/>
</dbReference>
<dbReference type="InterPro" id="IPR038770">
    <property type="entry name" value="Na+/solute_symporter_sf"/>
</dbReference>
<sequence length="290" mass="31470">MLTGFLLVKCHSLREDQTGGLSNVLTKAALPATILMSCQIPFSWRIVSIIGQSAIVSLLFMILTLVVSLLVPHIFHVQGSLKSIWIGCCTFSNILFIGIPIIGAIYGKTGLITLVTYNAFSNLFLFTLGLKLYSGQTQFEWRRLLLTPAIFASFLGFMLFFAKISLAGPVGQALTSLGNMTAPLSMLITGALFAGTDIKKVFRRLDIYQFCFTRLVLLPIILVPLLKLGIQNKVILGVMVIAAAMPAGAINTAMAELYAGQGERASEYVVSSTVFSMLTIPLVAYLSLFV</sequence>
<name>A0AAJ1R7T7_9LACO</name>
<evidence type="ECO:0000256" key="2">
    <source>
        <dbReference type="ARBA" id="ARBA00010145"/>
    </source>
</evidence>
<comment type="subcellular location">
    <subcellularLocation>
        <location evidence="1">Cell membrane</location>
        <topology evidence="1">Multi-pass membrane protein</topology>
    </subcellularLocation>
</comment>
<keyword evidence="7 8" id="KW-0472">Membrane</keyword>
<evidence type="ECO:0000256" key="5">
    <source>
        <dbReference type="ARBA" id="ARBA00022692"/>
    </source>
</evidence>
<organism evidence="9 10">
    <name type="scientific">Oenococcus sicerae</name>
    <dbReference type="NCBI Taxonomy" id="2203724"/>
    <lineage>
        <taxon>Bacteria</taxon>
        <taxon>Bacillati</taxon>
        <taxon>Bacillota</taxon>
        <taxon>Bacilli</taxon>
        <taxon>Lactobacillales</taxon>
        <taxon>Lactobacillaceae</taxon>
        <taxon>Oenococcus</taxon>
    </lineage>
</organism>
<keyword evidence="5 8" id="KW-0812">Transmembrane</keyword>
<evidence type="ECO:0000256" key="4">
    <source>
        <dbReference type="ARBA" id="ARBA00022475"/>
    </source>
</evidence>
<gene>
    <name evidence="9" type="ORF">EVC35_01135</name>
</gene>
<comment type="similarity">
    <text evidence="2">Belongs to the auxin efflux carrier (TC 2.A.69) family.</text>
</comment>
<proteinExistence type="inferred from homology"/>
<feature type="transmembrane region" description="Helical" evidence="8">
    <location>
        <begin position="268"/>
        <end position="288"/>
    </location>
</feature>
<dbReference type="InterPro" id="IPR004776">
    <property type="entry name" value="Mem_transp_PIN-like"/>
</dbReference>
<reference evidence="9" key="1">
    <citation type="submission" date="2019-01" db="EMBL/GenBank/DDBJ databases">
        <title>Oenococcus sicerae UCMA17102.</title>
        <authorList>
            <person name="Cousin F.J."/>
            <person name="Le Guellec R."/>
            <person name="Cretenet M."/>
        </authorList>
    </citation>
    <scope>NUCLEOTIDE SEQUENCE</scope>
    <source>
        <strain evidence="9">UCMA17102</strain>
    </source>
</reference>
<dbReference type="PANTHER" id="PTHR36838:SF1">
    <property type="entry name" value="SLR1864 PROTEIN"/>
    <property type="match status" value="1"/>
</dbReference>
<evidence type="ECO:0000256" key="1">
    <source>
        <dbReference type="ARBA" id="ARBA00004651"/>
    </source>
</evidence>
<evidence type="ECO:0000256" key="3">
    <source>
        <dbReference type="ARBA" id="ARBA00022448"/>
    </source>
</evidence>
<feature type="transmembrane region" description="Helical" evidence="8">
    <location>
        <begin position="83"/>
        <end position="106"/>
    </location>
</feature>
<keyword evidence="6 8" id="KW-1133">Transmembrane helix</keyword>
<feature type="transmembrane region" description="Helical" evidence="8">
    <location>
        <begin position="176"/>
        <end position="195"/>
    </location>
</feature>
<feature type="transmembrane region" description="Helical" evidence="8">
    <location>
        <begin position="112"/>
        <end position="133"/>
    </location>
</feature>
<evidence type="ECO:0000256" key="7">
    <source>
        <dbReference type="ARBA" id="ARBA00023136"/>
    </source>
</evidence>
<keyword evidence="3" id="KW-0813">Transport</keyword>
<dbReference type="GO" id="GO:0055085">
    <property type="term" value="P:transmembrane transport"/>
    <property type="evidence" value="ECO:0007669"/>
    <property type="project" value="InterPro"/>
</dbReference>
<feature type="transmembrane region" description="Helical" evidence="8">
    <location>
        <begin position="207"/>
        <end position="228"/>
    </location>
</feature>
<comment type="caution">
    <text evidence="9">The sequence shown here is derived from an EMBL/GenBank/DDBJ whole genome shotgun (WGS) entry which is preliminary data.</text>
</comment>
<feature type="transmembrane region" description="Helical" evidence="8">
    <location>
        <begin position="49"/>
        <end position="71"/>
    </location>
</feature>
<feature type="transmembrane region" description="Helical" evidence="8">
    <location>
        <begin position="145"/>
        <end position="164"/>
    </location>
</feature>
<feature type="transmembrane region" description="Helical" evidence="8">
    <location>
        <begin position="234"/>
        <end position="256"/>
    </location>
</feature>
<dbReference type="Proteomes" id="UP001167919">
    <property type="component" value="Unassembled WGS sequence"/>
</dbReference>